<protein>
    <submittedName>
        <fullName evidence="1">Uncharacterized protein</fullName>
    </submittedName>
</protein>
<sequence>MKKKKIIDSILAMTKNWKLIVIKIKHTYKTFICKNIIDQFLEDIRQYPELSRYMKLFRILTVPKVKPSLYSDAWIINKQMKYFDFDFALQISCNNDVYRDDQTLLNFDKVLRQLIINKLKYYLTIILHNTHPHRWVLPKSIDDDILINNIKTYLQFVEKTEISIKFINLQDQEVIKTIFNQYIGNPIIAEFNLKKRKIKRMFIIA</sequence>
<gene>
    <name evidence="1" type="ORF">P344_06150</name>
</gene>
<organism evidence="1 2">
    <name type="scientific">Spiroplasma mirum ATCC 29335</name>
    <dbReference type="NCBI Taxonomy" id="838561"/>
    <lineage>
        <taxon>Bacteria</taxon>
        <taxon>Bacillati</taxon>
        <taxon>Mycoplasmatota</taxon>
        <taxon>Mollicutes</taxon>
        <taxon>Entomoplasmatales</taxon>
        <taxon>Spiroplasmataceae</taxon>
        <taxon>Spiroplasma</taxon>
    </lineage>
</organism>
<dbReference type="KEGG" id="smir:SMM_1032"/>
<dbReference type="STRING" id="838561.P344_06150"/>
<accession>W0GS66</accession>
<dbReference type="OrthoDB" id="9900550at2"/>
<evidence type="ECO:0000313" key="1">
    <source>
        <dbReference type="EMBL" id="AHI58537.1"/>
    </source>
</evidence>
<dbReference type="EMBL" id="CP006720">
    <property type="protein sequence ID" value="AHI58537.1"/>
    <property type="molecule type" value="Genomic_DNA"/>
</dbReference>
<evidence type="ECO:0000313" key="2">
    <source>
        <dbReference type="Proteomes" id="UP000019260"/>
    </source>
</evidence>
<keyword evidence="2" id="KW-1185">Reference proteome</keyword>
<dbReference type="RefSeq" id="WP_025317766.1">
    <property type="nucleotide sequence ID" value="NZ_CP002082.1"/>
</dbReference>
<dbReference type="AlphaFoldDB" id="W0GS66"/>
<dbReference type="PATRIC" id="fig|838561.3.peg.1182"/>
<proteinExistence type="predicted"/>
<reference evidence="1 2" key="1">
    <citation type="submission" date="2013-09" db="EMBL/GenBank/DDBJ databases">
        <title>Complete genome sequence of Spiroplasma mirum suckling mouse cataract agent.</title>
        <authorList>
            <person name="Landry C.A."/>
            <person name="Bastian F.O."/>
            <person name="Thune R.L."/>
        </authorList>
    </citation>
    <scope>NUCLEOTIDE SEQUENCE [LARGE SCALE GENOMIC DNA]</scope>
    <source>
        <strain evidence="1 2">SMCA</strain>
    </source>
</reference>
<dbReference type="KEGG" id="smia:P344_06150"/>
<dbReference type="Proteomes" id="UP000019260">
    <property type="component" value="Chromosome"/>
</dbReference>
<dbReference type="HOGENOM" id="CLU_1336822_0_0_14"/>
<name>W0GS66_9MOLU</name>